<reference evidence="2" key="1">
    <citation type="submission" date="2022-11" db="UniProtKB">
        <authorList>
            <consortium name="WormBaseParasite"/>
        </authorList>
    </citation>
    <scope>IDENTIFICATION</scope>
</reference>
<dbReference type="Proteomes" id="UP000887565">
    <property type="component" value="Unplaced"/>
</dbReference>
<dbReference type="WBParaSite" id="nRc.2.0.1.t07985-RA">
    <property type="protein sequence ID" value="nRc.2.0.1.t07985-RA"/>
    <property type="gene ID" value="nRc.2.0.1.g07985"/>
</dbReference>
<evidence type="ECO:0000313" key="2">
    <source>
        <dbReference type="WBParaSite" id="nRc.2.0.1.t07985-RA"/>
    </source>
</evidence>
<proteinExistence type="predicted"/>
<protein>
    <submittedName>
        <fullName evidence="2">Uncharacterized protein</fullName>
    </submittedName>
</protein>
<name>A0A915I2C8_ROMCU</name>
<sequence length="71" mass="8193">MKGNNKALYFMMHGEAIATYKLSEEQAPGTFYGPPHFSNSDIEPQPVPCGWYLWVERKVKTLRKRKSTEDS</sequence>
<evidence type="ECO:0000313" key="1">
    <source>
        <dbReference type="Proteomes" id="UP000887565"/>
    </source>
</evidence>
<dbReference type="AlphaFoldDB" id="A0A915I2C8"/>
<keyword evidence="1" id="KW-1185">Reference proteome</keyword>
<accession>A0A915I2C8</accession>
<organism evidence="1 2">
    <name type="scientific">Romanomermis culicivorax</name>
    <name type="common">Nematode worm</name>
    <dbReference type="NCBI Taxonomy" id="13658"/>
    <lineage>
        <taxon>Eukaryota</taxon>
        <taxon>Metazoa</taxon>
        <taxon>Ecdysozoa</taxon>
        <taxon>Nematoda</taxon>
        <taxon>Enoplea</taxon>
        <taxon>Dorylaimia</taxon>
        <taxon>Mermithida</taxon>
        <taxon>Mermithoidea</taxon>
        <taxon>Mermithidae</taxon>
        <taxon>Romanomermis</taxon>
    </lineage>
</organism>